<reference evidence="1" key="1">
    <citation type="submission" date="2018-05" db="EMBL/GenBank/DDBJ databases">
        <authorList>
            <person name="Lanie J.A."/>
            <person name="Ng W.-L."/>
            <person name="Kazmierczak K.M."/>
            <person name="Andrzejewski T.M."/>
            <person name="Davidsen T.M."/>
            <person name="Wayne K.J."/>
            <person name="Tettelin H."/>
            <person name="Glass J.I."/>
            <person name="Rusch D."/>
            <person name="Podicherti R."/>
            <person name="Tsui H.-C.T."/>
            <person name="Winkler M.E."/>
        </authorList>
    </citation>
    <scope>NUCLEOTIDE SEQUENCE</scope>
</reference>
<organism evidence="1">
    <name type="scientific">marine metagenome</name>
    <dbReference type="NCBI Taxonomy" id="408172"/>
    <lineage>
        <taxon>unclassified sequences</taxon>
        <taxon>metagenomes</taxon>
        <taxon>ecological metagenomes</taxon>
    </lineage>
</organism>
<dbReference type="AlphaFoldDB" id="A0A381REM4"/>
<name>A0A381REM4_9ZZZZ</name>
<protein>
    <submittedName>
        <fullName evidence="1">Uncharacterized protein</fullName>
    </submittedName>
</protein>
<gene>
    <name evidence="1" type="ORF">METZ01_LOCUS41151</name>
</gene>
<proteinExistence type="predicted"/>
<sequence>MVKLFVKINKEDRNKLLNFNKKLPELQIRSESVSK</sequence>
<dbReference type="EMBL" id="UINC01001763">
    <property type="protein sequence ID" value="SUZ88297.1"/>
    <property type="molecule type" value="Genomic_DNA"/>
</dbReference>
<accession>A0A381REM4</accession>
<evidence type="ECO:0000313" key="1">
    <source>
        <dbReference type="EMBL" id="SUZ88297.1"/>
    </source>
</evidence>